<dbReference type="EMBL" id="ML975354">
    <property type="protein sequence ID" value="KAF1831814.1"/>
    <property type="molecule type" value="Genomic_DNA"/>
</dbReference>
<proteinExistence type="predicted"/>
<organism evidence="2 3">
    <name type="scientific">Decorospora gaudefroyi</name>
    <dbReference type="NCBI Taxonomy" id="184978"/>
    <lineage>
        <taxon>Eukaryota</taxon>
        <taxon>Fungi</taxon>
        <taxon>Dikarya</taxon>
        <taxon>Ascomycota</taxon>
        <taxon>Pezizomycotina</taxon>
        <taxon>Dothideomycetes</taxon>
        <taxon>Pleosporomycetidae</taxon>
        <taxon>Pleosporales</taxon>
        <taxon>Pleosporineae</taxon>
        <taxon>Pleosporaceae</taxon>
        <taxon>Decorospora</taxon>
    </lineage>
</organism>
<accession>A0A6A5KBJ6</accession>
<gene>
    <name evidence="2" type="ORF">BDW02DRAFT_504482</name>
</gene>
<dbReference type="AlphaFoldDB" id="A0A6A5KBJ6"/>
<sequence>MEVDLMYLTGSKSRKRQKRSTQLDEYFDDLRDNITTADLSRLQLYVKGLNIGNSGSVDNSSNEAASNSGNSKDYGDNVG</sequence>
<evidence type="ECO:0000256" key="1">
    <source>
        <dbReference type="SAM" id="MobiDB-lite"/>
    </source>
</evidence>
<feature type="region of interest" description="Disordered" evidence="1">
    <location>
        <begin position="1"/>
        <end position="21"/>
    </location>
</feature>
<protein>
    <submittedName>
        <fullName evidence="2">Uncharacterized protein</fullName>
    </submittedName>
</protein>
<evidence type="ECO:0000313" key="3">
    <source>
        <dbReference type="Proteomes" id="UP000800040"/>
    </source>
</evidence>
<feature type="compositionally biased region" description="Low complexity" evidence="1">
    <location>
        <begin position="59"/>
        <end position="71"/>
    </location>
</feature>
<evidence type="ECO:0000313" key="2">
    <source>
        <dbReference type="EMBL" id="KAF1831814.1"/>
    </source>
</evidence>
<name>A0A6A5KBJ6_9PLEO</name>
<feature type="region of interest" description="Disordered" evidence="1">
    <location>
        <begin position="51"/>
        <end position="79"/>
    </location>
</feature>
<keyword evidence="3" id="KW-1185">Reference proteome</keyword>
<reference evidence="2" key="1">
    <citation type="submission" date="2020-01" db="EMBL/GenBank/DDBJ databases">
        <authorList>
            <consortium name="DOE Joint Genome Institute"/>
            <person name="Haridas S."/>
            <person name="Albert R."/>
            <person name="Binder M."/>
            <person name="Bloem J."/>
            <person name="Labutti K."/>
            <person name="Salamov A."/>
            <person name="Andreopoulos B."/>
            <person name="Baker S.E."/>
            <person name="Barry K."/>
            <person name="Bills G."/>
            <person name="Bluhm B.H."/>
            <person name="Cannon C."/>
            <person name="Castanera R."/>
            <person name="Culley D.E."/>
            <person name="Daum C."/>
            <person name="Ezra D."/>
            <person name="Gonzalez J.B."/>
            <person name="Henrissat B."/>
            <person name="Kuo A."/>
            <person name="Liang C."/>
            <person name="Lipzen A."/>
            <person name="Lutzoni F."/>
            <person name="Magnuson J."/>
            <person name="Mondo S."/>
            <person name="Nolan M."/>
            <person name="Ohm R."/>
            <person name="Pangilinan J."/>
            <person name="Park H.-J."/>
            <person name="Ramirez L."/>
            <person name="Alfaro M."/>
            <person name="Sun H."/>
            <person name="Tritt A."/>
            <person name="Yoshinaga Y."/>
            <person name="Zwiers L.-H."/>
            <person name="Turgeon B.G."/>
            <person name="Goodwin S.B."/>
            <person name="Spatafora J.W."/>
            <person name="Crous P.W."/>
            <person name="Grigoriev I.V."/>
        </authorList>
    </citation>
    <scope>NUCLEOTIDE SEQUENCE</scope>
    <source>
        <strain evidence="2">P77</strain>
    </source>
</reference>
<dbReference type="Proteomes" id="UP000800040">
    <property type="component" value="Unassembled WGS sequence"/>
</dbReference>
<dbReference type="OrthoDB" id="3944237at2759"/>